<evidence type="ECO:0000313" key="13">
    <source>
        <dbReference type="Proteomes" id="UP000176863"/>
    </source>
</evidence>
<evidence type="ECO:0000313" key="12">
    <source>
        <dbReference type="EMBL" id="OGG52570.1"/>
    </source>
</evidence>
<dbReference type="UniPathway" id="UPA00074">
    <property type="reaction ID" value="UER00128"/>
</dbReference>
<dbReference type="HAMAP" id="MF_00420">
    <property type="entry name" value="PurL_2"/>
    <property type="match status" value="1"/>
</dbReference>
<feature type="domain" description="PurM-like C-terminal" evidence="10">
    <location>
        <begin position="638"/>
        <end position="783"/>
    </location>
</feature>
<name>A0A1F6CU19_9BACT</name>
<evidence type="ECO:0000256" key="3">
    <source>
        <dbReference type="ARBA" id="ARBA00022723"/>
    </source>
</evidence>
<dbReference type="AlphaFoldDB" id="A0A1F6CU19"/>
<feature type="domain" description="PurM-like N-terminal" evidence="9">
    <location>
        <begin position="512"/>
        <end position="622"/>
    </location>
</feature>
<evidence type="ECO:0000259" key="10">
    <source>
        <dbReference type="Pfam" id="PF02769"/>
    </source>
</evidence>
<dbReference type="GO" id="GO:0005737">
    <property type="term" value="C:cytoplasm"/>
    <property type="evidence" value="ECO:0007669"/>
    <property type="project" value="UniProtKB-SubCell"/>
</dbReference>
<feature type="binding site" evidence="8">
    <location>
        <position position="61"/>
    </location>
    <ligand>
        <name>ATP</name>
        <dbReference type="ChEBI" id="CHEBI:30616"/>
    </ligand>
</feature>
<dbReference type="InterPro" id="IPR036921">
    <property type="entry name" value="PurM-like_N_sf"/>
</dbReference>
<feature type="binding site" evidence="8">
    <location>
        <position position="598"/>
    </location>
    <ligand>
        <name>Mg(2+)</name>
        <dbReference type="ChEBI" id="CHEBI:18420"/>
        <label>1</label>
    </ligand>
</feature>
<comment type="caution">
    <text evidence="12">The sequence shown here is derived from an EMBL/GenBank/DDBJ whole genome shotgun (WGS) entry which is preliminary data.</text>
</comment>
<feature type="domain" description="Phosphoribosylformylglycinamidine synthase linker" evidence="11">
    <location>
        <begin position="20"/>
        <end position="62"/>
    </location>
</feature>
<dbReference type="Proteomes" id="UP000176863">
    <property type="component" value="Unassembled WGS sequence"/>
</dbReference>
<comment type="function">
    <text evidence="8">Part of the phosphoribosylformylglycinamidine synthase complex involved in the purines biosynthetic pathway. Catalyzes the ATP-dependent conversion of formylglycinamide ribonucleotide (FGAR) and glutamine to yield formylglycinamidine ribonucleotide (FGAM) and glutamate. The FGAM synthase complex is composed of three subunits. PurQ produces an ammonia molecule by converting glutamine to glutamate. PurL transfers the ammonia molecule to FGAR to form FGAM in an ATP-dependent manner. PurS interacts with PurQ and PurL and is thought to assist in the transfer of the ammonia molecule from PurQ to PurL.</text>
</comment>
<evidence type="ECO:0000256" key="7">
    <source>
        <dbReference type="ARBA" id="ARBA00022842"/>
    </source>
</evidence>
<dbReference type="PANTHER" id="PTHR43555:SF1">
    <property type="entry name" value="PHOSPHORIBOSYLFORMYLGLYCINAMIDINE SYNTHASE SUBUNIT PURL"/>
    <property type="match status" value="1"/>
</dbReference>
<organism evidence="12 13">
    <name type="scientific">Candidatus Kaiserbacteria bacterium RIFCSPHIGHO2_01_FULL_53_29</name>
    <dbReference type="NCBI Taxonomy" id="1798480"/>
    <lineage>
        <taxon>Bacteria</taxon>
        <taxon>Candidatus Kaiseribacteriota</taxon>
    </lineage>
</organism>
<keyword evidence="5 8" id="KW-0658">Purine biosynthesis</keyword>
<keyword evidence="3 8" id="KW-0479">Metal-binding</keyword>
<evidence type="ECO:0000256" key="2">
    <source>
        <dbReference type="ARBA" id="ARBA00022598"/>
    </source>
</evidence>
<dbReference type="STRING" id="1798480.A2851_00625"/>
<dbReference type="SUPFAM" id="SSF109736">
    <property type="entry name" value="FGAM synthase PurL, linker domain"/>
    <property type="match status" value="1"/>
</dbReference>
<dbReference type="InterPro" id="IPR016188">
    <property type="entry name" value="PurM-like_N"/>
</dbReference>
<gene>
    <name evidence="8" type="primary">purL</name>
    <name evidence="12" type="ORF">A2851_00625</name>
</gene>
<dbReference type="EC" id="6.3.5.3" evidence="8"/>
<evidence type="ECO:0000256" key="5">
    <source>
        <dbReference type="ARBA" id="ARBA00022755"/>
    </source>
</evidence>
<protein>
    <recommendedName>
        <fullName evidence="8">Phosphoribosylformylglycinamidine synthase subunit PurL</fullName>
        <shortName evidence="8">FGAM synthase</shortName>
        <ecNumber evidence="8">6.3.5.3</ecNumber>
    </recommendedName>
    <alternativeName>
        <fullName evidence="8">Formylglycinamide ribonucleotide amidotransferase subunit II</fullName>
        <shortName evidence="8">FGAR amidotransferase II</shortName>
        <shortName evidence="8">FGAR-AT II</shortName>
    </alternativeName>
    <alternativeName>
        <fullName evidence="8">Glutamine amidotransferase PurL</fullName>
    </alternativeName>
    <alternativeName>
        <fullName evidence="8">Phosphoribosylformylglycinamidine synthase subunit II</fullName>
    </alternativeName>
</protein>
<feature type="domain" description="PurM-like N-terminal" evidence="9">
    <location>
        <begin position="84"/>
        <end position="203"/>
    </location>
</feature>
<dbReference type="SUPFAM" id="SSF56042">
    <property type="entry name" value="PurM C-terminal domain-like"/>
    <property type="match status" value="2"/>
</dbReference>
<proteinExistence type="inferred from homology"/>
<dbReference type="GO" id="GO:0004642">
    <property type="term" value="F:phosphoribosylformylglycinamidine synthase activity"/>
    <property type="evidence" value="ECO:0007669"/>
    <property type="project" value="UniProtKB-UniRule"/>
</dbReference>
<feature type="binding site" evidence="8">
    <location>
        <position position="600"/>
    </location>
    <ligand>
        <name>substrate</name>
    </ligand>
</feature>
<dbReference type="NCBIfam" id="TIGR01736">
    <property type="entry name" value="FGAM_synth_II"/>
    <property type="match status" value="1"/>
</dbReference>
<dbReference type="InterPro" id="IPR041609">
    <property type="entry name" value="PurL_linker"/>
</dbReference>
<keyword evidence="4 8" id="KW-0547">Nucleotide-binding</keyword>
<dbReference type="InterPro" id="IPR036676">
    <property type="entry name" value="PurM-like_C_sf"/>
</dbReference>
<dbReference type="Pfam" id="PF18072">
    <property type="entry name" value="FGAR-AT_linker"/>
    <property type="match status" value="1"/>
</dbReference>
<dbReference type="SUPFAM" id="SSF55326">
    <property type="entry name" value="PurM N-terminal domain-like"/>
    <property type="match status" value="2"/>
</dbReference>
<feature type="binding site" evidence="8">
    <location>
        <position position="293"/>
    </location>
    <ligand>
        <name>Mg(2+)</name>
        <dbReference type="ChEBI" id="CHEBI:18420"/>
        <label>2</label>
    </ligand>
</feature>
<evidence type="ECO:0000256" key="6">
    <source>
        <dbReference type="ARBA" id="ARBA00022840"/>
    </source>
</evidence>
<dbReference type="PANTHER" id="PTHR43555">
    <property type="entry name" value="PHOSPHORIBOSYLFORMYLGLYCINAMIDINE SYNTHASE SUBUNIT PURL"/>
    <property type="match status" value="1"/>
</dbReference>
<evidence type="ECO:0000256" key="1">
    <source>
        <dbReference type="ARBA" id="ARBA00022490"/>
    </source>
</evidence>
<dbReference type="Gene3D" id="3.30.1330.10">
    <property type="entry name" value="PurM-like, N-terminal domain"/>
    <property type="match status" value="2"/>
</dbReference>
<keyword evidence="7 8" id="KW-0460">Magnesium</keyword>
<dbReference type="InterPro" id="IPR010074">
    <property type="entry name" value="PRibForGlyAmidine_synth_PurL"/>
</dbReference>
<feature type="active site" description="Proton acceptor" evidence="8">
    <location>
        <position position="109"/>
    </location>
</feature>
<comment type="similarity">
    <text evidence="8">Belongs to the FGAMS family.</text>
</comment>
<dbReference type="InterPro" id="IPR010918">
    <property type="entry name" value="PurM-like_C_dom"/>
</dbReference>
<evidence type="ECO:0000256" key="4">
    <source>
        <dbReference type="ARBA" id="ARBA00022741"/>
    </source>
</evidence>
<dbReference type="GO" id="GO:0000287">
    <property type="term" value="F:magnesium ion binding"/>
    <property type="evidence" value="ECO:0007669"/>
    <property type="project" value="UniProtKB-UniRule"/>
</dbReference>
<dbReference type="EMBL" id="MFKT01000026">
    <property type="protein sequence ID" value="OGG52570.1"/>
    <property type="molecule type" value="Genomic_DNA"/>
</dbReference>
<accession>A0A1F6CU19</accession>
<dbReference type="CDD" id="cd02204">
    <property type="entry name" value="PurL_repeat2"/>
    <property type="match status" value="1"/>
</dbReference>
<sequence length="807" mass="88153">MAVLSLPISAATDEEVKKLLAKYSIGLTVEEARKISSLLGRDPTLVEAVIWGIQGSEHCSYKSSRRFLKMFHTEGKHVILGPKEDSGIIAITDGPKGKRWGIVVSHESHNHPSQIVPYEGAATGVGGNVRDVVCMGARVIGLMDPLRLGDLKTEETRTIAKEVARGIAGYGNPLGIPNLGGDTEFDEAYNAGCLVNVVCHGLVREDEVIHSYAPPEAGKIGYDIILIGKPTDRSGFGGATFASIVLNEEEKEKNTGAVQEPNPFLERHILASTYALFDWLAKEKKLNKVGFKDLGAGGVVCSSVEQVADKGFGAEIDLDSVHTALPNLPPEVIACAETQERFCWTCHPSLTQHILKHYNEVWDLPAIAENARASVIGKVTEEPVYRLRYKGEVICEAKALDITCGLQYERPICEKKYVLKEPKYEISFDSAQDRLHPKSEIPELFRSILSHPNYASKAPIFRHYDKNVIGNTILEPGEADAGVITPLQDLQSYVHEGEHPDWDIEEKDRWIGVAVSCDGSGRHGKISAYYQGANAAVESMRNVAAVGAIPRALTDCLNYGNPEVPEDLWELSEGIRGIAEAARGVAIDGEPVPIISGNVSLYNSTAKGAIPPTAIVSCIGVMPDARRAVHSIIQGKDQTVFLLGERKNECGGSAYYNILGELGANIPKPDFDEVRRQIEFVTSAIQSGLVKSCHDISDGGLLLALFEMLIPFRREKLQFGMEIDLSILGSNLPIEKILFSETGGFLLSVETRYAASLRKHAESHSLILHEIGKTTNQPRFVIKHILDEDLGELIGIWQKPLEEILGL</sequence>
<keyword evidence="2 8" id="KW-0436">Ligase</keyword>
<dbReference type="CDD" id="cd02203">
    <property type="entry name" value="PurL_repeat1"/>
    <property type="match status" value="1"/>
</dbReference>
<feature type="binding site" evidence="8">
    <location>
        <position position="597"/>
    </location>
    <ligand>
        <name>ATP</name>
        <dbReference type="ChEBI" id="CHEBI:30616"/>
    </ligand>
</feature>
<feature type="binding site" evidence="8">
    <location>
        <begin position="108"/>
        <end position="111"/>
    </location>
    <ligand>
        <name>substrate</name>
    </ligand>
</feature>
<evidence type="ECO:0000259" key="9">
    <source>
        <dbReference type="Pfam" id="PF00586"/>
    </source>
</evidence>
<comment type="caution">
    <text evidence="8">Lacks conserved residue(s) required for the propagation of feature annotation.</text>
</comment>
<feature type="binding site" evidence="8">
    <location>
        <position position="259"/>
    </location>
    <ligand>
        <name>substrate</name>
    </ligand>
</feature>
<feature type="binding site" evidence="8">
    <location>
        <position position="131"/>
    </location>
    <ligand>
        <name>Mg(2+)</name>
        <dbReference type="ChEBI" id="CHEBI:18420"/>
        <label>2</label>
    </ligand>
</feature>
<feature type="binding site" evidence="8">
    <location>
        <position position="107"/>
    </location>
    <ligand>
        <name>Mg(2+)</name>
        <dbReference type="ChEBI" id="CHEBI:18420"/>
        <label>1</label>
    </ligand>
</feature>
<dbReference type="Pfam" id="PF00586">
    <property type="entry name" value="AIRS"/>
    <property type="match status" value="2"/>
</dbReference>
<evidence type="ECO:0000256" key="8">
    <source>
        <dbReference type="HAMAP-Rule" id="MF_00420"/>
    </source>
</evidence>
<feature type="active site" evidence="8">
    <location>
        <position position="58"/>
    </location>
</feature>
<comment type="pathway">
    <text evidence="8">Purine metabolism; IMP biosynthesis via de novo pathway; 5-amino-1-(5-phospho-D-ribosyl)imidazole from N(2)-formyl-N(1)-(5-phospho-D-ribosyl)glycinamide: step 1/2.</text>
</comment>
<keyword evidence="6 8" id="KW-0067">ATP-binding</keyword>
<comment type="catalytic activity">
    <reaction evidence="8">
        <text>N(2)-formyl-N(1)-(5-phospho-beta-D-ribosyl)glycinamide + L-glutamine + ATP + H2O = 2-formamido-N(1)-(5-O-phospho-beta-D-ribosyl)acetamidine + L-glutamate + ADP + phosphate + H(+)</text>
        <dbReference type="Rhea" id="RHEA:17129"/>
        <dbReference type="ChEBI" id="CHEBI:15377"/>
        <dbReference type="ChEBI" id="CHEBI:15378"/>
        <dbReference type="ChEBI" id="CHEBI:29985"/>
        <dbReference type="ChEBI" id="CHEBI:30616"/>
        <dbReference type="ChEBI" id="CHEBI:43474"/>
        <dbReference type="ChEBI" id="CHEBI:58359"/>
        <dbReference type="ChEBI" id="CHEBI:147286"/>
        <dbReference type="ChEBI" id="CHEBI:147287"/>
        <dbReference type="ChEBI" id="CHEBI:456216"/>
        <dbReference type="EC" id="6.3.5.3"/>
    </reaction>
</comment>
<dbReference type="Gene3D" id="3.90.650.10">
    <property type="entry name" value="PurM-like C-terminal domain"/>
    <property type="match status" value="2"/>
</dbReference>
<comment type="subunit">
    <text evidence="8">Monomer. Part of the FGAM synthase complex composed of 1 PurL, 1 PurQ and 2 PurS subunits.</text>
</comment>
<evidence type="ECO:0000259" key="11">
    <source>
        <dbReference type="Pfam" id="PF18072"/>
    </source>
</evidence>
<comment type="subcellular location">
    <subcellularLocation>
        <location evidence="8">Cytoplasm</location>
    </subcellularLocation>
</comment>
<feature type="domain" description="PurM-like C-terminal" evidence="10">
    <location>
        <begin position="223"/>
        <end position="389"/>
    </location>
</feature>
<feature type="binding site" evidence="8">
    <location>
        <position position="130"/>
    </location>
    <ligand>
        <name>substrate</name>
    </ligand>
</feature>
<feature type="binding site" evidence="8">
    <location>
        <position position="555"/>
    </location>
    <ligand>
        <name>ATP</name>
        <dbReference type="ChEBI" id="CHEBI:30616"/>
    </ligand>
</feature>
<dbReference type="Pfam" id="PF02769">
    <property type="entry name" value="AIRS_C"/>
    <property type="match status" value="2"/>
</dbReference>
<dbReference type="GO" id="GO:0005524">
    <property type="term" value="F:ATP binding"/>
    <property type="evidence" value="ECO:0007669"/>
    <property type="project" value="UniProtKB-UniRule"/>
</dbReference>
<dbReference type="GO" id="GO:0006189">
    <property type="term" value="P:'de novo' IMP biosynthetic process"/>
    <property type="evidence" value="ECO:0007669"/>
    <property type="project" value="UniProtKB-UniRule"/>
</dbReference>
<reference evidence="12 13" key="1">
    <citation type="journal article" date="2016" name="Nat. Commun.">
        <title>Thousands of microbial genomes shed light on interconnected biogeochemical processes in an aquifer system.</title>
        <authorList>
            <person name="Anantharaman K."/>
            <person name="Brown C.T."/>
            <person name="Hug L.A."/>
            <person name="Sharon I."/>
            <person name="Castelle C.J."/>
            <person name="Probst A.J."/>
            <person name="Thomas B.C."/>
            <person name="Singh A."/>
            <person name="Wilkins M.J."/>
            <person name="Karaoz U."/>
            <person name="Brodie E.L."/>
            <person name="Williams K.H."/>
            <person name="Hubbard S.S."/>
            <person name="Banfield J.F."/>
        </authorList>
    </citation>
    <scope>NUCLEOTIDE SEQUENCE [LARGE SCALE GENOMIC DNA]</scope>
</reference>
<keyword evidence="1 8" id="KW-0963">Cytoplasm</keyword>